<organism evidence="1 2">
    <name type="scientific">Arachis hypogaea</name>
    <name type="common">Peanut</name>
    <dbReference type="NCBI Taxonomy" id="3818"/>
    <lineage>
        <taxon>Eukaryota</taxon>
        <taxon>Viridiplantae</taxon>
        <taxon>Streptophyta</taxon>
        <taxon>Embryophyta</taxon>
        <taxon>Tracheophyta</taxon>
        <taxon>Spermatophyta</taxon>
        <taxon>Magnoliopsida</taxon>
        <taxon>eudicotyledons</taxon>
        <taxon>Gunneridae</taxon>
        <taxon>Pentapetalae</taxon>
        <taxon>rosids</taxon>
        <taxon>fabids</taxon>
        <taxon>Fabales</taxon>
        <taxon>Fabaceae</taxon>
        <taxon>Papilionoideae</taxon>
        <taxon>50 kb inversion clade</taxon>
        <taxon>dalbergioids sensu lato</taxon>
        <taxon>Dalbergieae</taxon>
        <taxon>Pterocarpus clade</taxon>
        <taxon>Arachis</taxon>
    </lineage>
</organism>
<proteinExistence type="predicted"/>
<evidence type="ECO:0000313" key="2">
    <source>
        <dbReference type="Proteomes" id="UP000289738"/>
    </source>
</evidence>
<dbReference type="AlphaFoldDB" id="A0A445DWC7"/>
<gene>
    <name evidence="1" type="ORF">Ahy_A03g013856</name>
</gene>
<dbReference type="Proteomes" id="UP000289738">
    <property type="component" value="Chromosome A03"/>
</dbReference>
<dbReference type="PANTHER" id="PTHR31973:SF187">
    <property type="entry name" value="MUTATOR TRANSPOSASE MUDRA PROTEIN"/>
    <property type="match status" value="1"/>
</dbReference>
<keyword evidence="2" id="KW-1185">Reference proteome</keyword>
<name>A0A445DWC7_ARAHY</name>
<reference evidence="1 2" key="1">
    <citation type="submission" date="2019-01" db="EMBL/GenBank/DDBJ databases">
        <title>Sequencing of cultivated peanut Arachis hypogaea provides insights into genome evolution and oil improvement.</title>
        <authorList>
            <person name="Chen X."/>
        </authorList>
    </citation>
    <scope>NUCLEOTIDE SEQUENCE [LARGE SCALE GENOMIC DNA]</scope>
    <source>
        <strain evidence="2">cv. Fuhuasheng</strain>
        <tissue evidence="1">Leaves</tissue>
    </source>
</reference>
<dbReference type="EMBL" id="SDMP01000003">
    <property type="protein sequence ID" value="RYR67473.1"/>
    <property type="molecule type" value="Genomic_DNA"/>
</dbReference>
<dbReference type="PANTHER" id="PTHR31973">
    <property type="entry name" value="POLYPROTEIN, PUTATIVE-RELATED"/>
    <property type="match status" value="1"/>
</dbReference>
<sequence length="242" mass="28365">MIINCTREDKNRKANGNWVASKLVKKVRKYPNFRYCDATTFLKTKYDLSLNKNSISMALSDARNVIYGNKKAQYALVREYDLTLFKTNLSFTVQIYTHPQANSEVIFEKMYVYLNRYKNGFKTGCHPLIELNGVFLKTVKSYQVLDRMQPSYICYYMGNCGDRKQGEIEVLNFNKKWKDLELKGLLRDCVQTTTYQDFKEHMDNIKREVLTRSQSNHRPKLDSICNNTCEVFNSKIKEARGS</sequence>
<comment type="caution">
    <text evidence="1">The sequence shown here is derived from an EMBL/GenBank/DDBJ whole genome shotgun (WGS) entry which is preliminary data.</text>
</comment>
<protein>
    <submittedName>
        <fullName evidence="1">Uncharacterized protein</fullName>
    </submittedName>
</protein>
<evidence type="ECO:0000313" key="1">
    <source>
        <dbReference type="EMBL" id="RYR67473.1"/>
    </source>
</evidence>
<accession>A0A445DWC7</accession>